<dbReference type="EMBL" id="DS268494">
    <property type="protein sequence ID" value="EFP11835.1"/>
    <property type="molecule type" value="Genomic_DNA"/>
</dbReference>
<gene>
    <name evidence="2" type="ORF">CRE_29367</name>
</gene>
<organism evidence="3">
    <name type="scientific">Caenorhabditis remanei</name>
    <name type="common">Caenorhabditis vulgaris</name>
    <dbReference type="NCBI Taxonomy" id="31234"/>
    <lineage>
        <taxon>Eukaryota</taxon>
        <taxon>Metazoa</taxon>
        <taxon>Ecdysozoa</taxon>
        <taxon>Nematoda</taxon>
        <taxon>Chromadorea</taxon>
        <taxon>Rhabditida</taxon>
        <taxon>Rhabditina</taxon>
        <taxon>Rhabditomorpha</taxon>
        <taxon>Rhabditoidea</taxon>
        <taxon>Rhabditidae</taxon>
        <taxon>Peloderinae</taxon>
        <taxon>Caenorhabditis</taxon>
    </lineage>
</organism>
<accession>E3MY38</accession>
<dbReference type="HOGENOM" id="CLU_098406_0_0_1"/>
<keyword evidence="3" id="KW-1185">Reference proteome</keyword>
<protein>
    <submittedName>
        <fullName evidence="2">Uncharacterized protein</fullName>
    </submittedName>
</protein>
<feature type="signal peptide" evidence="1">
    <location>
        <begin position="1"/>
        <end position="22"/>
    </location>
</feature>
<evidence type="ECO:0000313" key="2">
    <source>
        <dbReference type="EMBL" id="EFP11835.1"/>
    </source>
</evidence>
<dbReference type="AlphaFoldDB" id="E3MY38"/>
<dbReference type="eggNOG" id="ENOG502TI85">
    <property type="taxonomic scope" value="Eukaryota"/>
</dbReference>
<feature type="chain" id="PRO_5003177650" evidence="1">
    <location>
        <begin position="23"/>
        <end position="230"/>
    </location>
</feature>
<dbReference type="Proteomes" id="UP000008281">
    <property type="component" value="Unassembled WGS sequence"/>
</dbReference>
<name>E3MY38_CAERE</name>
<keyword evidence="1" id="KW-0732">Signal</keyword>
<dbReference type="InParanoid" id="E3MY38"/>
<sequence>MLSEVLIICLFFATHMYTGLMATPLVVSTASSTDNKTALFIDEELTKISTTCLSGRDHEEITGNILKDEMARTFNVFLGSEAVDVIGLMELRSVLGFSPSVPWKHLKTVSSEELEAANIEEYYELKEPISYYHYPENGWNLEKNLPPAISFLDNRFPVIRTAYRKHLEEQIGRLEGKIDRAAVDYMIQQYYVIHYRVDEKTRGLWVETEECKTNRPKKNSCRGKKPYYYQ</sequence>
<evidence type="ECO:0000313" key="3">
    <source>
        <dbReference type="Proteomes" id="UP000008281"/>
    </source>
</evidence>
<reference evidence="2" key="1">
    <citation type="submission" date="2007-07" db="EMBL/GenBank/DDBJ databases">
        <title>PCAP assembly of the Caenorhabditis remanei genome.</title>
        <authorList>
            <consortium name="The Caenorhabditis remanei Sequencing Consortium"/>
            <person name="Wilson R.K."/>
        </authorList>
    </citation>
    <scope>NUCLEOTIDE SEQUENCE [LARGE SCALE GENOMIC DNA]</scope>
    <source>
        <strain evidence="2">PB4641</strain>
    </source>
</reference>
<evidence type="ECO:0000256" key="1">
    <source>
        <dbReference type="SAM" id="SignalP"/>
    </source>
</evidence>
<proteinExistence type="predicted"/>